<reference evidence="2" key="1">
    <citation type="journal article" date="2010" name="Mol. Biosyst.">
        <title>Complete genome sequence and comparative analysis of Shewanella violacea, a psychrophilic and piezophilic bacterium from deep sea floor sediments.</title>
        <authorList>
            <person name="Aono E."/>
            <person name="Baba T."/>
            <person name="Ara T."/>
            <person name="Nishi T."/>
            <person name="Nakamichi T."/>
            <person name="Inamoto E."/>
            <person name="Toyonaga H."/>
            <person name="Hasegawa M."/>
            <person name="Takai Y."/>
            <person name="Okumura Y."/>
            <person name="Baba M."/>
            <person name="Tomita M."/>
            <person name="Kato C."/>
            <person name="Oshima T."/>
            <person name="Nakasone K."/>
            <person name="Mori H."/>
        </authorList>
    </citation>
    <scope>NUCLEOTIDE SEQUENCE [LARGE SCALE GENOMIC DNA]</scope>
    <source>
        <strain evidence="2">JCM 10179 / CIP 106290 / LMG 19151 / DSS12</strain>
    </source>
</reference>
<proteinExistence type="predicted"/>
<evidence type="ECO:0000313" key="2">
    <source>
        <dbReference type="Proteomes" id="UP000002350"/>
    </source>
</evidence>
<keyword evidence="2" id="KW-1185">Reference proteome</keyword>
<name>D4ZF87_SHEVD</name>
<organism evidence="1 2">
    <name type="scientific">Shewanella violacea (strain JCM 10179 / CIP 106290 / LMG 19151 / DSS12)</name>
    <dbReference type="NCBI Taxonomy" id="637905"/>
    <lineage>
        <taxon>Bacteria</taxon>
        <taxon>Pseudomonadati</taxon>
        <taxon>Pseudomonadota</taxon>
        <taxon>Gammaproteobacteria</taxon>
        <taxon>Alteromonadales</taxon>
        <taxon>Shewanellaceae</taxon>
        <taxon>Shewanella</taxon>
    </lineage>
</organism>
<dbReference type="HOGENOM" id="CLU_2958218_0_0_6"/>
<gene>
    <name evidence="1" type="ordered locus">SVI_4280</name>
</gene>
<evidence type="ECO:0000313" key="1">
    <source>
        <dbReference type="EMBL" id="BAJ04251.1"/>
    </source>
</evidence>
<protein>
    <submittedName>
        <fullName evidence="1">Uncharacterized protein</fullName>
    </submittedName>
</protein>
<dbReference type="STRING" id="637905.SVI_4280"/>
<dbReference type="AlphaFoldDB" id="D4ZF87"/>
<dbReference type="EMBL" id="AP011177">
    <property type="protein sequence ID" value="BAJ04251.1"/>
    <property type="molecule type" value="Genomic_DNA"/>
</dbReference>
<dbReference type="Proteomes" id="UP000002350">
    <property type="component" value="Chromosome"/>
</dbReference>
<sequence length="59" mass="6584">MDFITAASTILALQWLFPLTDIHGWSMNNTPKIDSLDRCLLMPSKKAFPDKEGANIFSA</sequence>
<accession>D4ZF87</accession>
<dbReference type="RefSeq" id="WP_013053534.1">
    <property type="nucleotide sequence ID" value="NC_014012.1"/>
</dbReference>
<dbReference type="KEGG" id="svo:SVI_4280"/>